<name>A0A2K5AU20_CAEEL</name>
<dbReference type="EMBL" id="BX284606">
    <property type="protein sequence ID" value="SPC48673.1"/>
    <property type="molecule type" value="Genomic_DNA"/>
</dbReference>
<dbReference type="Bgee" id="WBGene00000176">
    <property type="expression patterns" value="Expressed in larva and 3 other cell types or tissues"/>
</dbReference>
<reference evidence="1 2" key="1">
    <citation type="journal article" date="1998" name="Science">
        <title>Genome sequence of the nematode C. elegans: a platform for investigating biology.</title>
        <authorList>
            <consortium name="The C. elegans sequencing consortium"/>
            <person name="Sulson J.E."/>
            <person name="Waterston R."/>
        </authorList>
    </citation>
    <scope>NUCLEOTIDE SEQUENCE [LARGE SCALE GENOMIC DNA]</scope>
    <source>
        <strain evidence="1 2">Bristol N2</strain>
    </source>
</reference>
<evidence type="ECO:0000313" key="2">
    <source>
        <dbReference type="Proteomes" id="UP000001940"/>
    </source>
</evidence>
<dbReference type="CTD" id="180744"/>
<dbReference type="Proteomes" id="UP000001940">
    <property type="component" value="Chromosome X"/>
</dbReference>
<dbReference type="AGR" id="WB:WBGene00000176"/>
<dbReference type="AlphaFoldDB" id="A0A2K5AU20"/>
<keyword evidence="2" id="KW-1185">Reference proteome</keyword>
<sequence length="51" mass="5799">MQRNSEGILIGYDNTLSRARGGEIAAPRTYTPSYQVFESSRTQITTADRRY</sequence>
<gene>
    <name evidence="1 3" type="primary">aqp-8</name>
    <name evidence="1" type="ORF">CELE_K02G10.7</name>
    <name evidence="3" type="ORF">K02G10.7</name>
</gene>
<dbReference type="WormBase" id="K02G10.7c">
    <property type="protein sequence ID" value="CE52565"/>
    <property type="gene ID" value="WBGene00000176"/>
    <property type="gene designation" value="aqp-8"/>
</dbReference>
<protein>
    <submittedName>
        <fullName evidence="1">Aquaporin-9</fullName>
    </submittedName>
</protein>
<evidence type="ECO:0000313" key="3">
    <source>
        <dbReference type="WormBase" id="K02G10.7c"/>
    </source>
</evidence>
<proteinExistence type="predicted"/>
<accession>A0A2K5AU20</accession>
<dbReference type="ExpressionAtlas" id="A0A2K5AU20">
    <property type="expression patterns" value="baseline and differential"/>
</dbReference>
<evidence type="ECO:0000313" key="1">
    <source>
        <dbReference type="EMBL" id="SPC48673.1"/>
    </source>
</evidence>
<dbReference type="GeneID" id="180744"/>
<dbReference type="OrthoDB" id="3222at2759"/>
<organism evidence="1 2">
    <name type="scientific">Caenorhabditis elegans</name>
    <dbReference type="NCBI Taxonomy" id="6239"/>
    <lineage>
        <taxon>Eukaryota</taxon>
        <taxon>Metazoa</taxon>
        <taxon>Ecdysozoa</taxon>
        <taxon>Nematoda</taxon>
        <taxon>Chromadorea</taxon>
        <taxon>Rhabditida</taxon>
        <taxon>Rhabditina</taxon>
        <taxon>Rhabditomorpha</taxon>
        <taxon>Rhabditoidea</taxon>
        <taxon>Rhabditidae</taxon>
        <taxon>Peloderinae</taxon>
        <taxon>Caenorhabditis</taxon>
    </lineage>
</organism>
<dbReference type="RefSeq" id="NP_001348812.1">
    <property type="nucleotide sequence ID" value="NM_001361800.3"/>
</dbReference>